<dbReference type="InterPro" id="IPR036770">
    <property type="entry name" value="Ankyrin_rpt-contain_sf"/>
</dbReference>
<evidence type="ECO:0000313" key="2">
    <source>
        <dbReference type="Proteomes" id="UP000054621"/>
    </source>
</evidence>
<organism evidence="1 2">
    <name type="scientific">Legionella sainthelensi</name>
    <dbReference type="NCBI Taxonomy" id="28087"/>
    <lineage>
        <taxon>Bacteria</taxon>
        <taxon>Pseudomonadati</taxon>
        <taxon>Pseudomonadota</taxon>
        <taxon>Gammaproteobacteria</taxon>
        <taxon>Legionellales</taxon>
        <taxon>Legionellaceae</taxon>
        <taxon>Legionella</taxon>
    </lineage>
</organism>
<gene>
    <name evidence="1" type="ORF">Lsai_0110</name>
</gene>
<dbReference type="eggNOG" id="ENOG5030UF8">
    <property type="taxonomic scope" value="Bacteria"/>
</dbReference>
<accession>A0A0W0YU22</accession>
<proteinExistence type="predicted"/>
<dbReference type="SUPFAM" id="SSF48403">
    <property type="entry name" value="Ankyrin repeat"/>
    <property type="match status" value="1"/>
</dbReference>
<protein>
    <submittedName>
        <fullName evidence="1">Uncharacterized protein</fullName>
    </submittedName>
</protein>
<reference evidence="1 2" key="1">
    <citation type="submission" date="2015-11" db="EMBL/GenBank/DDBJ databases">
        <title>Genomic analysis of 38 Legionella species identifies large and diverse effector repertoires.</title>
        <authorList>
            <person name="Burstein D."/>
            <person name="Amaro F."/>
            <person name="Zusman T."/>
            <person name="Lifshitz Z."/>
            <person name="Cohen O."/>
            <person name="Gilbert J.A."/>
            <person name="Pupko T."/>
            <person name="Shuman H.A."/>
            <person name="Segal G."/>
        </authorList>
    </citation>
    <scope>NUCLEOTIDE SEQUENCE [LARGE SCALE GENOMIC DNA]</scope>
    <source>
        <strain evidence="1 2">Mt.St.Helens-4</strain>
    </source>
</reference>
<dbReference type="Proteomes" id="UP000054621">
    <property type="component" value="Unassembled WGS sequence"/>
</dbReference>
<name>A0A0W0YU22_9GAMM</name>
<evidence type="ECO:0000313" key="1">
    <source>
        <dbReference type="EMBL" id="KTD60360.1"/>
    </source>
</evidence>
<comment type="caution">
    <text evidence="1">The sequence shown here is derived from an EMBL/GenBank/DDBJ whole genome shotgun (WGS) entry which is preliminary data.</text>
</comment>
<dbReference type="RefSeq" id="WP_027271714.1">
    <property type="nucleotide sequence ID" value="NZ_CAAAJE010000021.1"/>
</dbReference>
<dbReference type="OrthoDB" id="5654325at2"/>
<dbReference type="PATRIC" id="fig|28087.4.peg.117"/>
<sequence length="185" mass="21727">MKTKNEELNERDTFSALIDAIRTKNLEQLSDLLRHARDIGIKDLAIMTDDEGNTILHHAIMQADFMIMRTLSTYEAGFEESLSIKNKAGKTPYDCVSDLPEEKMEFTIKAREMFNASWKQSFILEQFRQFLRYQQKKEEYKEEDVNEIIKVLREGHCNGISSLWLQCQLNGEKQKYYELMKDIVA</sequence>
<dbReference type="Gene3D" id="1.25.40.20">
    <property type="entry name" value="Ankyrin repeat-containing domain"/>
    <property type="match status" value="1"/>
</dbReference>
<dbReference type="AlphaFoldDB" id="A0A0W0YU22"/>
<dbReference type="EMBL" id="LNYV01000002">
    <property type="protein sequence ID" value="KTD60360.1"/>
    <property type="molecule type" value="Genomic_DNA"/>
</dbReference>